<dbReference type="EMBL" id="JADIME010000022">
    <property type="protein sequence ID" value="MBO8464760.1"/>
    <property type="molecule type" value="Genomic_DNA"/>
</dbReference>
<dbReference type="PANTHER" id="PTHR10491">
    <property type="entry name" value="DTDP-4-DEHYDRORHAMNOSE REDUCTASE"/>
    <property type="match status" value="1"/>
</dbReference>
<name>A0A9D9I2F7_9BACT</name>
<evidence type="ECO:0000256" key="4">
    <source>
        <dbReference type="ARBA" id="ARBA00017099"/>
    </source>
</evidence>
<comment type="similarity">
    <text evidence="2 6">Belongs to the dTDP-4-dehydrorhamnose reductase family.</text>
</comment>
<comment type="function">
    <text evidence="6">Catalyzes the reduction of dTDP-6-deoxy-L-lyxo-4-hexulose to yield dTDP-L-rhamnose.</text>
</comment>
<sequence>MNILVAGACGQLGREMREVAPLSGNRYFFADRKDEEGVERLDICDAGAVKEMLARHGINVLLNFVAYTDVEGAESDEAAAFKVNAEAPGMLAEICRETGVFLIHISTDFVFDGRSSLPYLETDEPSPLSVYGRTKLEGDRRILASGCDCLIFRTSWLYSRFGNNFIKKIRTLCGSHDSIKVVIDEIGNPTNAADLAGFIFDILEDGSFRGHRGLYNYSNEGVCSRYDLACAVRDIYGLDCAVRPCRGSEFPTKAVRPACSALDKSAVKRDFSIDIPNWRDSLEMLAVDEMLAVEN</sequence>
<gene>
    <name evidence="8" type="primary">rfbD</name>
    <name evidence="8" type="ORF">IAB93_02030</name>
</gene>
<evidence type="ECO:0000313" key="8">
    <source>
        <dbReference type="EMBL" id="MBO8464760.1"/>
    </source>
</evidence>
<dbReference type="Pfam" id="PF04321">
    <property type="entry name" value="RmlD_sub_bind"/>
    <property type="match status" value="1"/>
</dbReference>
<accession>A0A9D9I2F7</accession>
<reference evidence="8" key="2">
    <citation type="journal article" date="2021" name="PeerJ">
        <title>Extensive microbial diversity within the chicken gut microbiome revealed by metagenomics and culture.</title>
        <authorList>
            <person name="Gilroy R."/>
            <person name="Ravi A."/>
            <person name="Getino M."/>
            <person name="Pursley I."/>
            <person name="Horton D.L."/>
            <person name="Alikhan N.F."/>
            <person name="Baker D."/>
            <person name="Gharbi K."/>
            <person name="Hall N."/>
            <person name="Watson M."/>
            <person name="Adriaenssens E.M."/>
            <person name="Foster-Nyarko E."/>
            <person name="Jarju S."/>
            <person name="Secka A."/>
            <person name="Antonio M."/>
            <person name="Oren A."/>
            <person name="Chaudhuri R.R."/>
            <person name="La Ragione R."/>
            <person name="Hildebrand F."/>
            <person name="Pallen M.J."/>
        </authorList>
    </citation>
    <scope>NUCLEOTIDE SEQUENCE</scope>
    <source>
        <strain evidence="8">10037</strain>
    </source>
</reference>
<dbReference type="InterPro" id="IPR036291">
    <property type="entry name" value="NAD(P)-bd_dom_sf"/>
</dbReference>
<dbReference type="PANTHER" id="PTHR10491:SF4">
    <property type="entry name" value="METHIONINE ADENOSYLTRANSFERASE 2 SUBUNIT BETA"/>
    <property type="match status" value="1"/>
</dbReference>
<evidence type="ECO:0000259" key="7">
    <source>
        <dbReference type="Pfam" id="PF04321"/>
    </source>
</evidence>
<feature type="domain" description="RmlD-like substrate binding" evidence="7">
    <location>
        <begin position="1"/>
        <end position="285"/>
    </location>
</feature>
<keyword evidence="6" id="KW-0521">NADP</keyword>
<evidence type="ECO:0000256" key="1">
    <source>
        <dbReference type="ARBA" id="ARBA00004781"/>
    </source>
</evidence>
<dbReference type="GO" id="GO:0005829">
    <property type="term" value="C:cytosol"/>
    <property type="evidence" value="ECO:0007669"/>
    <property type="project" value="TreeGrafter"/>
</dbReference>
<evidence type="ECO:0000313" key="9">
    <source>
        <dbReference type="Proteomes" id="UP000823597"/>
    </source>
</evidence>
<comment type="pathway">
    <text evidence="1 6">Carbohydrate biosynthesis; dTDP-L-rhamnose biosynthesis.</text>
</comment>
<evidence type="ECO:0000256" key="3">
    <source>
        <dbReference type="ARBA" id="ARBA00012929"/>
    </source>
</evidence>
<dbReference type="CDD" id="cd05254">
    <property type="entry name" value="dTDP_HR_like_SDR_e"/>
    <property type="match status" value="1"/>
</dbReference>
<dbReference type="GO" id="GO:0008831">
    <property type="term" value="F:dTDP-4-dehydrorhamnose reductase activity"/>
    <property type="evidence" value="ECO:0007669"/>
    <property type="project" value="UniProtKB-EC"/>
</dbReference>
<dbReference type="InterPro" id="IPR005913">
    <property type="entry name" value="dTDP_dehydrorham_reduct"/>
</dbReference>
<comment type="catalytic activity">
    <reaction evidence="5">
        <text>dTDP-beta-L-rhamnose + NADP(+) = dTDP-4-dehydro-beta-L-rhamnose + NADPH + H(+)</text>
        <dbReference type="Rhea" id="RHEA:21796"/>
        <dbReference type="ChEBI" id="CHEBI:15378"/>
        <dbReference type="ChEBI" id="CHEBI:57510"/>
        <dbReference type="ChEBI" id="CHEBI:57783"/>
        <dbReference type="ChEBI" id="CHEBI:58349"/>
        <dbReference type="ChEBI" id="CHEBI:62830"/>
        <dbReference type="EC" id="1.1.1.133"/>
    </reaction>
</comment>
<dbReference type="GO" id="GO:0019305">
    <property type="term" value="P:dTDP-rhamnose biosynthetic process"/>
    <property type="evidence" value="ECO:0007669"/>
    <property type="project" value="TreeGrafter"/>
</dbReference>
<dbReference type="Gene3D" id="3.40.50.720">
    <property type="entry name" value="NAD(P)-binding Rossmann-like Domain"/>
    <property type="match status" value="1"/>
</dbReference>
<dbReference type="InterPro" id="IPR029903">
    <property type="entry name" value="RmlD-like-bd"/>
</dbReference>
<comment type="caution">
    <text evidence="8">The sequence shown here is derived from an EMBL/GenBank/DDBJ whole genome shotgun (WGS) entry which is preliminary data.</text>
</comment>
<evidence type="ECO:0000256" key="6">
    <source>
        <dbReference type="RuleBase" id="RU364082"/>
    </source>
</evidence>
<dbReference type="SUPFAM" id="SSF51735">
    <property type="entry name" value="NAD(P)-binding Rossmann-fold domains"/>
    <property type="match status" value="1"/>
</dbReference>
<dbReference type="NCBIfam" id="TIGR01214">
    <property type="entry name" value="rmlD"/>
    <property type="match status" value="1"/>
</dbReference>
<evidence type="ECO:0000256" key="2">
    <source>
        <dbReference type="ARBA" id="ARBA00010944"/>
    </source>
</evidence>
<proteinExistence type="inferred from homology"/>
<dbReference type="EC" id="1.1.1.133" evidence="3 6"/>
<keyword evidence="6 8" id="KW-0560">Oxidoreductase</keyword>
<dbReference type="Gene3D" id="3.90.25.10">
    <property type="entry name" value="UDP-galactose 4-epimerase, domain 1"/>
    <property type="match status" value="1"/>
</dbReference>
<reference evidence="8" key="1">
    <citation type="submission" date="2020-10" db="EMBL/GenBank/DDBJ databases">
        <authorList>
            <person name="Gilroy R."/>
        </authorList>
    </citation>
    <scope>NUCLEOTIDE SEQUENCE</scope>
    <source>
        <strain evidence="8">10037</strain>
    </source>
</reference>
<organism evidence="8 9">
    <name type="scientific">Candidatus Merdivivens pullistercoris</name>
    <dbReference type="NCBI Taxonomy" id="2840873"/>
    <lineage>
        <taxon>Bacteria</taxon>
        <taxon>Pseudomonadati</taxon>
        <taxon>Bacteroidota</taxon>
        <taxon>Bacteroidia</taxon>
        <taxon>Bacteroidales</taxon>
        <taxon>Muribaculaceae</taxon>
        <taxon>Muribaculaceae incertae sedis</taxon>
        <taxon>Candidatus Merdivivens</taxon>
    </lineage>
</organism>
<evidence type="ECO:0000256" key="5">
    <source>
        <dbReference type="ARBA" id="ARBA00048200"/>
    </source>
</evidence>
<dbReference type="Proteomes" id="UP000823597">
    <property type="component" value="Unassembled WGS sequence"/>
</dbReference>
<dbReference type="AlphaFoldDB" id="A0A9D9I2F7"/>
<protein>
    <recommendedName>
        <fullName evidence="4 6">dTDP-4-dehydrorhamnose reductase</fullName>
        <ecNumber evidence="3 6">1.1.1.133</ecNumber>
    </recommendedName>
</protein>